<keyword evidence="5 10" id="KW-0479">Metal-binding</keyword>
<dbReference type="InterPro" id="IPR036075">
    <property type="entry name" value="ARMT-1-like_metal-bd_sf"/>
</dbReference>
<protein>
    <recommendedName>
        <fullName evidence="10">Sugar phosphate phosphatase</fullName>
        <ecNumber evidence="10">2.1.1.-</ecNumber>
        <ecNumber evidence="10">3.1.3.-</ecNumber>
    </recommendedName>
</protein>
<keyword evidence="13" id="KW-1185">Reference proteome</keyword>
<name>A0A4C1YGY5_EUMVA</name>
<dbReference type="AlphaFoldDB" id="A0A4C1YGY5"/>
<comment type="cofactor">
    <cofactor evidence="10">
        <name>Mn(2+)</name>
        <dbReference type="ChEBI" id="CHEBI:29035"/>
    </cofactor>
    <cofactor evidence="10">
        <name>Ni(2+)</name>
        <dbReference type="ChEBI" id="CHEBI:49786"/>
    </cofactor>
</comment>
<dbReference type="Pfam" id="PF01937">
    <property type="entry name" value="ARMT1-like_dom"/>
    <property type="match status" value="1"/>
</dbReference>
<dbReference type="GO" id="GO:0005634">
    <property type="term" value="C:nucleus"/>
    <property type="evidence" value="ECO:0007669"/>
    <property type="project" value="TreeGrafter"/>
</dbReference>
<evidence type="ECO:0000256" key="7">
    <source>
        <dbReference type="ARBA" id="ARBA00023211"/>
    </source>
</evidence>
<sequence>MGSGVGGLAADPIRLVNKLDEQILIDDSMKVADSICARLEKMINNEKINDPNGVESNELIFDIVCDNAGYEFFTELCIAYFLINLKIVDKVRLHVKQFPWFISDTTPKDVQYIVDSCKTASFNKELNLPSTETENKVKPFHLTSDQLNVFGSKCEDYVKDGSFLIQSDDYWTLPCVFKDMKTIDPELYEKLRQPMAVLVKGDLNYRKLLGDKNWIPTTEFETALEGFHPAPIIATRAVKCEIICGLTSAEVKKTKQYDPKWMETGDYGSIDNDRCVLRRALRTTSRMHFRTDTQLHMPTLPHMYLYRKYERNIAQTHEIAETLDNLPELLEALSPIETPCCANESRSSIITPNRRVFTAHLHGRSSRLFILSRPPHSRIRCR</sequence>
<dbReference type="Gene3D" id="3.40.50.10880">
    <property type="entry name" value="Uncharacterised protein PF01937, DUF89, domain 3"/>
    <property type="match status" value="1"/>
</dbReference>
<reference evidence="12 13" key="1">
    <citation type="journal article" date="2019" name="Commun. Biol.">
        <title>The bagworm genome reveals a unique fibroin gene that provides high tensile strength.</title>
        <authorList>
            <person name="Kono N."/>
            <person name="Nakamura H."/>
            <person name="Ohtoshi R."/>
            <person name="Tomita M."/>
            <person name="Numata K."/>
            <person name="Arakawa K."/>
        </authorList>
    </citation>
    <scope>NUCLEOTIDE SEQUENCE [LARGE SCALE GENOMIC DNA]</scope>
</reference>
<comment type="catalytic activity">
    <reaction evidence="2 10">
        <text>beta-D-fructose 1-phosphate + H2O = D-fructose + phosphate</text>
        <dbReference type="Rhea" id="RHEA:35603"/>
        <dbReference type="ChEBI" id="CHEBI:15377"/>
        <dbReference type="ChEBI" id="CHEBI:37721"/>
        <dbReference type="ChEBI" id="CHEBI:43474"/>
        <dbReference type="ChEBI" id="CHEBI:138881"/>
    </reaction>
</comment>
<comment type="domain">
    <text evidence="10">Subfamily III proteins have a conserved RTxK motif about 40-50 residues from the C-terminus; the threonine may be replaced by serine or cysteine.</text>
</comment>
<comment type="catalytic activity">
    <reaction evidence="1 10">
        <text>L-glutamyl-[protein] + S-adenosyl-L-methionine = [protein]-L-glutamate 5-O-methyl ester + S-adenosyl-L-homocysteine</text>
        <dbReference type="Rhea" id="RHEA:24452"/>
        <dbReference type="Rhea" id="RHEA-COMP:10208"/>
        <dbReference type="Rhea" id="RHEA-COMP:10311"/>
        <dbReference type="ChEBI" id="CHEBI:29973"/>
        <dbReference type="ChEBI" id="CHEBI:57856"/>
        <dbReference type="ChEBI" id="CHEBI:59789"/>
        <dbReference type="ChEBI" id="CHEBI:82795"/>
    </reaction>
</comment>
<evidence type="ECO:0000256" key="3">
    <source>
        <dbReference type="ARBA" id="ARBA00009519"/>
    </source>
</evidence>
<evidence type="ECO:0000256" key="5">
    <source>
        <dbReference type="ARBA" id="ARBA00022723"/>
    </source>
</evidence>
<dbReference type="STRING" id="151549.A0A4C1YGY5"/>
<dbReference type="EMBL" id="BGZK01001244">
    <property type="protein sequence ID" value="GBP75338.1"/>
    <property type="molecule type" value="Genomic_DNA"/>
</dbReference>
<organism evidence="12 13">
    <name type="scientific">Eumeta variegata</name>
    <name type="common">Bagworm moth</name>
    <name type="synonym">Eumeta japonica</name>
    <dbReference type="NCBI Taxonomy" id="151549"/>
    <lineage>
        <taxon>Eukaryota</taxon>
        <taxon>Metazoa</taxon>
        <taxon>Ecdysozoa</taxon>
        <taxon>Arthropoda</taxon>
        <taxon>Hexapoda</taxon>
        <taxon>Insecta</taxon>
        <taxon>Pterygota</taxon>
        <taxon>Neoptera</taxon>
        <taxon>Endopterygota</taxon>
        <taxon>Lepidoptera</taxon>
        <taxon>Glossata</taxon>
        <taxon>Ditrysia</taxon>
        <taxon>Tineoidea</taxon>
        <taxon>Psychidae</taxon>
        <taxon>Oiketicinae</taxon>
        <taxon>Eumeta</taxon>
    </lineage>
</organism>
<keyword evidence="7 10" id="KW-0464">Manganese</keyword>
<evidence type="ECO:0000256" key="2">
    <source>
        <dbReference type="ARBA" id="ARBA00001326"/>
    </source>
</evidence>
<comment type="caution">
    <text evidence="12">The sequence shown here is derived from an EMBL/GenBank/DDBJ whole genome shotgun (WGS) entry which is preliminary data.</text>
</comment>
<keyword evidence="12" id="KW-0808">Transferase</keyword>
<feature type="domain" description="Damage-control phosphatase ARMT1-like metal-binding" evidence="11">
    <location>
        <begin position="14"/>
        <end position="250"/>
    </location>
</feature>
<evidence type="ECO:0000256" key="1">
    <source>
        <dbReference type="ARBA" id="ARBA00000807"/>
    </source>
</evidence>
<keyword evidence="4" id="KW-0533">Nickel</keyword>
<proteinExistence type="inferred from homology"/>
<evidence type="ECO:0000313" key="12">
    <source>
        <dbReference type="EMBL" id="GBP75338.1"/>
    </source>
</evidence>
<evidence type="ECO:0000256" key="6">
    <source>
        <dbReference type="ARBA" id="ARBA00022801"/>
    </source>
</evidence>
<keyword evidence="10 12" id="KW-0489">Methyltransferase</keyword>
<dbReference type="GO" id="GO:0032259">
    <property type="term" value="P:methylation"/>
    <property type="evidence" value="ECO:0007669"/>
    <property type="project" value="UniProtKB-KW"/>
</dbReference>
<keyword evidence="6 10" id="KW-0378">Hydrolase</keyword>
<dbReference type="PANTHER" id="PTHR12260">
    <property type="entry name" value="DAMAGE-CONTROL PHOSPHATASE ARMT1"/>
    <property type="match status" value="1"/>
</dbReference>
<dbReference type="EC" id="3.1.3.-" evidence="10"/>
<evidence type="ECO:0000259" key="11">
    <source>
        <dbReference type="Pfam" id="PF01937"/>
    </source>
</evidence>
<evidence type="ECO:0000256" key="8">
    <source>
        <dbReference type="ARBA" id="ARBA00045980"/>
    </source>
</evidence>
<dbReference type="GO" id="GO:0103026">
    <property type="term" value="F:fructose-1-phosphatase activity"/>
    <property type="evidence" value="ECO:0007669"/>
    <property type="project" value="RHEA"/>
</dbReference>
<dbReference type="SUPFAM" id="SSF111321">
    <property type="entry name" value="AF1104-like"/>
    <property type="match status" value="1"/>
</dbReference>
<comment type="function">
    <text evidence="8 10">Metal-dependent phosphatase that shows phosphatase activity against several substrates, including fructose-1-phosphate and fructose-6-phosphate. Its preference for fructose-1-phosphate, a strong glycating agent that causes DNA damage rather than a canonical yeast metabolite, suggests a damage-control function in hexose phosphate metabolism. Has also been shown to have O-methyltransferase activity that methylates glutamate residues of target proteins to form gamma-glutamyl methyl ester residues. Possibly methylates PCNA, suggesting it is involved in the DNA damage response.</text>
</comment>
<dbReference type="GO" id="GO:0008983">
    <property type="term" value="F:protein-glutamate O-methyltransferase activity"/>
    <property type="evidence" value="ECO:0007669"/>
    <property type="project" value="RHEA"/>
</dbReference>
<dbReference type="GO" id="GO:0006974">
    <property type="term" value="P:DNA damage response"/>
    <property type="evidence" value="ECO:0007669"/>
    <property type="project" value="TreeGrafter"/>
</dbReference>
<dbReference type="InterPro" id="IPR002791">
    <property type="entry name" value="ARMT1-like_metal-bd"/>
</dbReference>
<dbReference type="InterPro" id="IPR039763">
    <property type="entry name" value="ARMT1"/>
</dbReference>
<dbReference type="PANTHER" id="PTHR12260:SF6">
    <property type="entry name" value="DAMAGE-CONTROL PHOSPHATASE ARMT1"/>
    <property type="match status" value="1"/>
</dbReference>
<comment type="similarity">
    <text evidence="3 10">Belongs to the damage-control phosphatase family. Sugar phosphate phosphatase III subfamily.</text>
</comment>
<evidence type="ECO:0000313" key="13">
    <source>
        <dbReference type="Proteomes" id="UP000299102"/>
    </source>
</evidence>
<evidence type="ECO:0000256" key="9">
    <source>
        <dbReference type="ARBA" id="ARBA00048809"/>
    </source>
</evidence>
<dbReference type="GO" id="GO:0097023">
    <property type="term" value="F:fructose 6-phosphate aldolase activity"/>
    <property type="evidence" value="ECO:0007669"/>
    <property type="project" value="RHEA"/>
</dbReference>
<dbReference type="EC" id="2.1.1.-" evidence="10"/>
<evidence type="ECO:0000256" key="4">
    <source>
        <dbReference type="ARBA" id="ARBA00022596"/>
    </source>
</evidence>
<accession>A0A4C1YGY5</accession>
<dbReference type="OrthoDB" id="541375at2759"/>
<dbReference type="Proteomes" id="UP000299102">
    <property type="component" value="Unassembled WGS sequence"/>
</dbReference>
<gene>
    <name evidence="12" type="primary">Armt1</name>
    <name evidence="12" type="ORF">EVAR_38402_1</name>
</gene>
<evidence type="ECO:0000256" key="10">
    <source>
        <dbReference type="RuleBase" id="RU367030"/>
    </source>
</evidence>
<comment type="catalytic activity">
    <reaction evidence="9 10">
        <text>beta-D-fructose 6-phosphate = dihydroxyacetone + D-glyceraldehyde 3-phosphate</text>
        <dbReference type="Rhea" id="RHEA:28002"/>
        <dbReference type="ChEBI" id="CHEBI:16016"/>
        <dbReference type="ChEBI" id="CHEBI:57634"/>
        <dbReference type="ChEBI" id="CHEBI:59776"/>
    </reaction>
</comment>
<dbReference type="GO" id="GO:0046872">
    <property type="term" value="F:metal ion binding"/>
    <property type="evidence" value="ECO:0007669"/>
    <property type="project" value="UniProtKB-UniRule"/>
</dbReference>